<feature type="compositionally biased region" description="Polar residues" evidence="4">
    <location>
        <begin position="474"/>
        <end position="487"/>
    </location>
</feature>
<evidence type="ECO:0000259" key="5">
    <source>
        <dbReference type="PROSITE" id="PS50011"/>
    </source>
</evidence>
<dbReference type="InterPro" id="IPR011009">
    <property type="entry name" value="Kinase-like_dom_sf"/>
</dbReference>
<evidence type="ECO:0000313" key="6">
    <source>
        <dbReference type="EMBL" id="SBS92150.1"/>
    </source>
</evidence>
<keyword evidence="2 3" id="KW-0067">ATP-binding</keyword>
<feature type="compositionally biased region" description="Polar residues" evidence="4">
    <location>
        <begin position="1180"/>
        <end position="1193"/>
    </location>
</feature>
<feature type="region of interest" description="Disordered" evidence="4">
    <location>
        <begin position="458"/>
        <end position="488"/>
    </location>
</feature>
<dbReference type="InterPro" id="IPR017441">
    <property type="entry name" value="Protein_kinase_ATP_BS"/>
</dbReference>
<feature type="compositionally biased region" description="Basic and acidic residues" evidence="4">
    <location>
        <begin position="1870"/>
        <end position="1880"/>
    </location>
</feature>
<feature type="compositionally biased region" description="Basic and acidic residues" evidence="4">
    <location>
        <begin position="804"/>
        <end position="814"/>
    </location>
</feature>
<feature type="region of interest" description="Disordered" evidence="4">
    <location>
        <begin position="1857"/>
        <end position="1895"/>
    </location>
</feature>
<feature type="compositionally biased region" description="Acidic residues" evidence="4">
    <location>
        <begin position="621"/>
        <end position="633"/>
    </location>
</feature>
<dbReference type="EMBL" id="FLQV01000408">
    <property type="protein sequence ID" value="SBS92150.1"/>
    <property type="molecule type" value="Genomic_DNA"/>
</dbReference>
<feature type="compositionally biased region" description="Basic and acidic residues" evidence="4">
    <location>
        <begin position="704"/>
        <end position="722"/>
    </location>
</feature>
<reference evidence="7" key="1">
    <citation type="submission" date="2016-05" db="EMBL/GenBank/DDBJ databases">
        <authorList>
            <person name="Naeem Raeece"/>
        </authorList>
    </citation>
    <scope>NUCLEOTIDE SEQUENCE [LARGE SCALE GENOMIC DNA]</scope>
</reference>
<sequence>MDFSDNKKGMKVLNNNNDNNEFDENYNKRNYTRNRKNDEIRIGSNLTANNDVLQLPSVLHNKIRIIRTNDSCFKDYVVLNNLGKGTYAQVWKVKHKITNEIFAAKLLQPNQFPKESFNRIVEMFTKEIINLSICQCPGVIKLHKVIGGKEGWILIQDYANDGTLWKENLSSNMSEAFLYFIQLLQGMWYIQDMNIVHRDLKPTNILRYDNKRIVIADFGWSEHIDSCNLHPTEWPGTLEINPPEVLRNTGPMTEKIDNYALGMNMILFISGRFVCRQKGIECSKVAQTILKTVHNLRHSKPPSRFRENLKAWDLFVKLTSSNPSERLSLQNVLDHPWVTEMLNNFSLQNSKFLWHEKVKSRWIYLLSNNWNFFKNISSISNGKINKINELTKEDISISKVNKNKATVVMDADCQKDKDSKYYSSSCLKDDYEILYYMMKNNFKNRINCCSVKKNDNTNCKSNESKEKHNREDQSATMHDTNSGSSSHRCGYRCNHNNVNGNRNVNGAKGIDEKDGILHTEGVNKEIFVINDNFENDKDMFGKKEKEQIIKNQNGAIIINDDDEAIVNENCIKKKKNGNILSNKKEQTNNKNLRGMSGKSGIYDKTENNNEYNEEDKRDAECGEELELAYEVEADERRKEDELDREEEEDFEEEDCEDEDCEDEDCEDEDGDDEDCEDEDGDDEDCEDEDSDDEDDDDEHDDDDNGNKSNKEEHNNDRSLFPKDTHITFIENDKSAHNQKNNDIKNSTHKCYSTNETYEFVNYNKKKNIHRFEVSEGSSNLLKNDIPNETNKKETNHNNGHTIFSKKEQNIAKNKTEEEVESCQMCKNVFDNKISKMLSEEKELEEKGKYEPSADKMKRNFRDHIEDVFLNFRDSKNVHTMKGSTNSGLAEKMIDEIRVSNDNKEGGVIETNGASNISEDLMSKGKLQINGKTQMSLDNVHKMNRLNHGKGFIRKQSEQGNEENYEELVVGDEDVYEEGNVQDEQHMQQTQQTQEGNYNRIYTNNLNITSAGKNRKCVKKKDAFSNEIYSLLENSKELKKKLKKNLNNLHELSLKEIGGDNVGLYNTDEGGNHDQLMDTHGQQHVLRSSKRSNQFQINMNMGMNVGNNMGMNMGVNLGMNIDTNVDTNMDMDMTAQGEYRFKNSLENLEVSLKGKIGNGGEGKMKSVISKKKMEIRPENHTPYQKKTPSDSSLNKEVGSMDIRVIGTNISSEKILPKKKKISNSTFFDTKMNKGVGEIGESVVVLAASAERGNYDIEPAVMQTVGTSDHHHSIIPNKNKETLNCSSRLKSYLGKYDKDERSDNFYKGILKNCVKNRDRKNGITYTGEYPGCKNGELCEDSVKEENELPNFVIKKGYLFHDNLLNRKTKMNNDHANNYPCGGILSYANGNTDCEEKECIRLYMESKESDVASPYSVNKTVMSKDNNMKNDSVNLLSMGNNFSILNKMKMQNDSYLKFDMEELNTNMPEEFNCIYRNNMKKKNILSLDIKKNKSSKSYVGALNKNEKNENTGKYTLLSDKLNDINESHSDVNDDIINNFMSNTKGNNIEGNVSNISHDDTLRTGEKQIPTVVCDNNKMISPNLGHVITKDNPKDFYGTKKNTCVHRKDLLRKDNSVPSATKLGEAQRGSGVNPGKISHGSFHTANEKCICGYGCSCNCGHCTSGCNEKDASSDFLRLLKPFDNTSGDGKCRVGERSGNRDMMNPFSNDKERYEDMLLEDFFKNERLLKNKKLFKCIKNDINSVNLQLGNNLSNQHIFFHYNKDENKLIDQMKNDDTSSTHVHLGKNNYTNSGCSNNKKVNVFAYTNNVSNYAKSSVALDETIRENFTKTSSSSTYDYSDIDLHYTSNKDITVDSFNTEYKLTPRESNPSQRIRRQERQERQEKSITFAHKSGKLQIPH</sequence>
<gene>
    <name evidence="6" type="ORF">POVCU1_022050</name>
</gene>
<feature type="region of interest" description="Disordered" evidence="4">
    <location>
        <begin position="581"/>
        <end position="722"/>
    </location>
</feature>
<keyword evidence="1 3" id="KW-0547">Nucleotide-binding</keyword>
<dbReference type="Proteomes" id="UP000078546">
    <property type="component" value="Unassembled WGS sequence"/>
</dbReference>
<keyword evidence="6" id="KW-0418">Kinase</keyword>
<dbReference type="Gene3D" id="1.10.510.10">
    <property type="entry name" value="Transferase(Phosphotransferase) domain 1"/>
    <property type="match status" value="1"/>
</dbReference>
<protein>
    <submittedName>
        <fullName evidence="6">Protein kinase domain containing protein</fullName>
    </submittedName>
</protein>
<evidence type="ECO:0000313" key="7">
    <source>
        <dbReference type="Proteomes" id="UP000078546"/>
    </source>
</evidence>
<keyword evidence="6" id="KW-0808">Transferase</keyword>
<feature type="region of interest" description="Disordered" evidence="4">
    <location>
        <begin position="782"/>
        <end position="814"/>
    </location>
</feature>
<feature type="binding site" evidence="3">
    <location>
        <position position="105"/>
    </location>
    <ligand>
        <name>ATP</name>
        <dbReference type="ChEBI" id="CHEBI:30616"/>
    </ligand>
</feature>
<dbReference type="PROSITE" id="PS50011">
    <property type="entry name" value="PROTEIN_KINASE_DOM"/>
    <property type="match status" value="1"/>
</dbReference>
<dbReference type="GO" id="GO:0035556">
    <property type="term" value="P:intracellular signal transduction"/>
    <property type="evidence" value="ECO:0007669"/>
    <property type="project" value="TreeGrafter"/>
</dbReference>
<feature type="compositionally biased region" description="Acidic residues" evidence="4">
    <location>
        <begin position="642"/>
        <end position="703"/>
    </location>
</feature>
<name>A0A1A8WGQ9_PLAOA</name>
<dbReference type="PANTHER" id="PTHR24346">
    <property type="entry name" value="MAP/MICROTUBULE AFFINITY-REGULATING KINASE"/>
    <property type="match status" value="1"/>
</dbReference>
<feature type="compositionally biased region" description="Basic and acidic residues" evidence="4">
    <location>
        <begin position="462"/>
        <end position="473"/>
    </location>
</feature>
<evidence type="ECO:0000256" key="4">
    <source>
        <dbReference type="SAM" id="MobiDB-lite"/>
    </source>
</evidence>
<evidence type="ECO:0000256" key="3">
    <source>
        <dbReference type="PROSITE-ProRule" id="PRU10141"/>
    </source>
</evidence>
<accession>A0A1A8WGQ9</accession>
<dbReference type="SUPFAM" id="SSF56112">
    <property type="entry name" value="Protein kinase-like (PK-like)"/>
    <property type="match status" value="1"/>
</dbReference>
<evidence type="ECO:0000256" key="1">
    <source>
        <dbReference type="ARBA" id="ARBA00022741"/>
    </source>
</evidence>
<feature type="region of interest" description="Disordered" evidence="4">
    <location>
        <begin position="1174"/>
        <end position="1194"/>
    </location>
</feature>
<proteinExistence type="predicted"/>
<dbReference type="GO" id="GO:0005737">
    <property type="term" value="C:cytoplasm"/>
    <property type="evidence" value="ECO:0007669"/>
    <property type="project" value="TreeGrafter"/>
</dbReference>
<dbReference type="PROSITE" id="PS00107">
    <property type="entry name" value="PROTEIN_KINASE_ATP"/>
    <property type="match status" value="1"/>
</dbReference>
<feature type="compositionally biased region" description="Polar residues" evidence="4">
    <location>
        <begin position="1857"/>
        <end position="1866"/>
    </location>
</feature>
<feature type="domain" description="Protein kinase" evidence="5">
    <location>
        <begin position="76"/>
        <end position="338"/>
    </location>
</feature>
<dbReference type="PANTHER" id="PTHR24346:SF30">
    <property type="entry name" value="MATERNAL EMBRYONIC LEUCINE ZIPPER KINASE"/>
    <property type="match status" value="1"/>
</dbReference>
<dbReference type="Pfam" id="PF00069">
    <property type="entry name" value="Pkinase"/>
    <property type="match status" value="1"/>
</dbReference>
<dbReference type="SMART" id="SM00220">
    <property type="entry name" value="S_TKc"/>
    <property type="match status" value="1"/>
</dbReference>
<dbReference type="GO" id="GO:0005524">
    <property type="term" value="F:ATP binding"/>
    <property type="evidence" value="ECO:0007669"/>
    <property type="project" value="UniProtKB-UniRule"/>
</dbReference>
<evidence type="ECO:0000256" key="2">
    <source>
        <dbReference type="ARBA" id="ARBA00022840"/>
    </source>
</evidence>
<dbReference type="InterPro" id="IPR000719">
    <property type="entry name" value="Prot_kinase_dom"/>
</dbReference>
<dbReference type="GO" id="GO:0004674">
    <property type="term" value="F:protein serine/threonine kinase activity"/>
    <property type="evidence" value="ECO:0007669"/>
    <property type="project" value="TreeGrafter"/>
</dbReference>
<feature type="region of interest" description="Disordered" evidence="4">
    <location>
        <begin position="1"/>
        <end position="26"/>
    </location>
</feature>
<organism evidence="6 7">
    <name type="scientific">Plasmodium ovale curtisi</name>
    <dbReference type="NCBI Taxonomy" id="864141"/>
    <lineage>
        <taxon>Eukaryota</taxon>
        <taxon>Sar</taxon>
        <taxon>Alveolata</taxon>
        <taxon>Apicomplexa</taxon>
        <taxon>Aconoidasida</taxon>
        <taxon>Haemosporida</taxon>
        <taxon>Plasmodiidae</taxon>
        <taxon>Plasmodium</taxon>
        <taxon>Plasmodium (Plasmodium)</taxon>
    </lineage>
</organism>